<keyword evidence="2" id="KW-0677">Repeat</keyword>
<dbReference type="Pfam" id="PF00400">
    <property type="entry name" value="WD40"/>
    <property type="match status" value="1"/>
</dbReference>
<feature type="transmembrane region" description="Helical" evidence="4">
    <location>
        <begin position="97"/>
        <end position="117"/>
    </location>
</feature>
<dbReference type="SUPFAM" id="SSF50978">
    <property type="entry name" value="WD40 repeat-like"/>
    <property type="match status" value="1"/>
</dbReference>
<dbReference type="OrthoDB" id="3268120at2759"/>
<dbReference type="Proteomes" id="UP000059188">
    <property type="component" value="Unassembled WGS sequence"/>
</dbReference>
<dbReference type="Gene3D" id="2.130.10.10">
    <property type="entry name" value="YVTN repeat-like/Quinoprotein amine dehydrogenase"/>
    <property type="match status" value="1"/>
</dbReference>
<feature type="domain" description="DUF6535" evidence="5">
    <location>
        <begin position="123"/>
        <end position="219"/>
    </location>
</feature>
<organism evidence="6 7">
    <name type="scientific">Thanatephorus cucumeris (strain AG1-IB / isolate 7/3/14)</name>
    <name type="common">Lettuce bottom rot fungus</name>
    <name type="synonym">Rhizoctonia solani</name>
    <dbReference type="NCBI Taxonomy" id="1108050"/>
    <lineage>
        <taxon>Eukaryota</taxon>
        <taxon>Fungi</taxon>
        <taxon>Dikarya</taxon>
        <taxon>Basidiomycota</taxon>
        <taxon>Agaricomycotina</taxon>
        <taxon>Agaricomycetes</taxon>
        <taxon>Cantharellales</taxon>
        <taxon>Ceratobasidiaceae</taxon>
        <taxon>Rhizoctonia</taxon>
        <taxon>Rhizoctonia solani AG-1</taxon>
    </lineage>
</organism>
<evidence type="ECO:0000256" key="1">
    <source>
        <dbReference type="ARBA" id="ARBA00022574"/>
    </source>
</evidence>
<dbReference type="PANTHER" id="PTHR22838">
    <property type="entry name" value="WD REPEAT PROTEIN 26-RELATED"/>
    <property type="match status" value="1"/>
</dbReference>
<dbReference type="AlphaFoldDB" id="A0A0B7FV36"/>
<feature type="transmembrane region" description="Helical" evidence="4">
    <location>
        <begin position="137"/>
        <end position="157"/>
    </location>
</feature>
<feature type="region of interest" description="Disordered" evidence="3">
    <location>
        <begin position="284"/>
        <end position="331"/>
    </location>
</feature>
<sequence>MNQVQKGLLEFVSKINEISGFRDESINRTFEHFAEELSYRVGALERLNYDRNEALQWRMNELTAAYGQHLGGMCHALQSFQKTSIPIIQRAQEHRGLGLQGLSAVATFFSGITASAIQYEISDIPTPLQSAVNGLWILSLACSVASAVSAQAVFFWCTSKFSSPTKYTPGVEFRWIAFAFVLLKFQNTGFIGRVLLYTPLAYLSCSVFTFMVGLSVFTFSSEQHIVVSVLVTVFTGIVSFKLVVFGSWIALEHLAYSQTKGEHWLLQIPMSRFARDTIRYLASKTKPSKQSRTAQESTNPKPDDDAEKGSQPKSQPSSKLDRRAPSKARKETLRAIIQSKKISDFKDQYRNSGRESSIYVTHADKVYINNLKLSAVVPQHNGLIKHLAFNPKDQSLLATCGWDGRALISSINQNISLKFPLDHSQNNGKDSSDQPQDDQQSPTVGKPPIEEASVQVREVAWSLDGMMLATRTSEVVRIWDAENGNLLKTIQRDTTKPSRRSVEGIAWTTFINENASPQSNGEKHESEDKNKRKDEGREGNTNRGETKEVPMNKRKDKDKLKPCLLVIEHVCELEENQQVVKSTDITRHYLPTQDTSYRDLKSAWSNSKHVTANVPTNIISVGVVDNSSLIAIGTDAAVNNAKSEVEKFIFLLNFFRPDFKNSRKSPLTGAVRNISVTTHKDTALALVIYKYQGTYPQLWSIRLKSDPYKSHFKYVQSYFSKATADFSGRGCFGGLNDSYVCCSSQEGEIFVWNRVTGLLIGRINFVDDEHVKFFACNKLDYPAFQCASGAVDGLLSLWTASDAERTSESRDIIEGLPGRTPLGSPGQILPVLHETKAYID</sequence>
<evidence type="ECO:0000313" key="7">
    <source>
        <dbReference type="Proteomes" id="UP000059188"/>
    </source>
</evidence>
<dbReference type="PANTHER" id="PTHR22838:SF0">
    <property type="entry name" value="WD REPEAT-CONTAINING PROTEIN 26"/>
    <property type="match status" value="1"/>
</dbReference>
<dbReference type="InterPro" id="IPR001680">
    <property type="entry name" value="WD40_rpt"/>
</dbReference>
<feature type="compositionally biased region" description="Polar residues" evidence="3">
    <location>
        <begin position="509"/>
        <end position="520"/>
    </location>
</feature>
<accession>A0A0B7FV36</accession>
<keyword evidence="7" id="KW-1185">Reference proteome</keyword>
<feature type="transmembrane region" description="Helical" evidence="4">
    <location>
        <begin position="225"/>
        <end position="251"/>
    </location>
</feature>
<feature type="region of interest" description="Disordered" evidence="3">
    <location>
        <begin position="507"/>
        <end position="555"/>
    </location>
</feature>
<feature type="compositionally biased region" description="Low complexity" evidence="3">
    <location>
        <begin position="433"/>
        <end position="442"/>
    </location>
</feature>
<evidence type="ECO:0000259" key="5">
    <source>
        <dbReference type="Pfam" id="PF20153"/>
    </source>
</evidence>
<dbReference type="InterPro" id="IPR036322">
    <property type="entry name" value="WD40_repeat_dom_sf"/>
</dbReference>
<evidence type="ECO:0000256" key="3">
    <source>
        <dbReference type="SAM" id="MobiDB-lite"/>
    </source>
</evidence>
<dbReference type="InterPro" id="IPR015943">
    <property type="entry name" value="WD40/YVTN_repeat-like_dom_sf"/>
</dbReference>
<feature type="compositionally biased region" description="Polar residues" evidence="3">
    <location>
        <begin position="288"/>
        <end position="300"/>
    </location>
</feature>
<dbReference type="EMBL" id="LN679104">
    <property type="protein sequence ID" value="CEL60749.1"/>
    <property type="molecule type" value="Genomic_DNA"/>
</dbReference>
<dbReference type="STRING" id="1108050.A0A0B7FV36"/>
<keyword evidence="1" id="KW-0853">WD repeat</keyword>
<dbReference type="InterPro" id="IPR045338">
    <property type="entry name" value="DUF6535"/>
</dbReference>
<evidence type="ECO:0000256" key="2">
    <source>
        <dbReference type="ARBA" id="ARBA00022737"/>
    </source>
</evidence>
<reference evidence="6 7" key="1">
    <citation type="submission" date="2014-11" db="EMBL/GenBank/DDBJ databases">
        <authorList>
            <person name="Wibberg Daniel"/>
        </authorList>
    </citation>
    <scope>NUCLEOTIDE SEQUENCE [LARGE SCALE GENOMIC DNA]</scope>
    <source>
        <strain evidence="6">Rhizoctonia solani AG1-IB 7/3/14</strain>
    </source>
</reference>
<feature type="transmembrane region" description="Helical" evidence="4">
    <location>
        <begin position="194"/>
        <end position="219"/>
    </location>
</feature>
<dbReference type="InterPro" id="IPR051350">
    <property type="entry name" value="WD_repeat-ST_regulator"/>
</dbReference>
<feature type="compositionally biased region" description="Basic and acidic residues" evidence="3">
    <location>
        <begin position="319"/>
        <end position="331"/>
    </location>
</feature>
<dbReference type="Pfam" id="PF20153">
    <property type="entry name" value="DUF6535"/>
    <property type="match status" value="1"/>
</dbReference>
<keyword evidence="4" id="KW-0812">Transmembrane</keyword>
<feature type="compositionally biased region" description="Basic and acidic residues" evidence="3">
    <location>
        <begin position="301"/>
        <end position="310"/>
    </location>
</feature>
<keyword evidence="4" id="KW-1133">Transmembrane helix</keyword>
<evidence type="ECO:0000256" key="4">
    <source>
        <dbReference type="SAM" id="Phobius"/>
    </source>
</evidence>
<keyword evidence="4" id="KW-0472">Membrane</keyword>
<protein>
    <submittedName>
        <fullName evidence="6">WD-repeat protein, putative</fullName>
    </submittedName>
</protein>
<gene>
    <name evidence="6" type="ORF">RSOLAG1IB_03988</name>
</gene>
<dbReference type="SMART" id="SM00320">
    <property type="entry name" value="WD40"/>
    <property type="match status" value="4"/>
</dbReference>
<feature type="region of interest" description="Disordered" evidence="3">
    <location>
        <begin position="420"/>
        <end position="451"/>
    </location>
</feature>
<name>A0A0B7FV36_THACB</name>
<evidence type="ECO:0000313" key="6">
    <source>
        <dbReference type="EMBL" id="CEL60749.1"/>
    </source>
</evidence>
<proteinExistence type="predicted"/>
<feature type="compositionally biased region" description="Basic and acidic residues" evidence="3">
    <location>
        <begin position="521"/>
        <end position="555"/>
    </location>
</feature>